<name>A0A0N9HX07_9PSEU</name>
<dbReference type="GO" id="GO:0003908">
    <property type="term" value="F:methylated-DNA-[protein]-cysteine S-methyltransferase activity"/>
    <property type="evidence" value="ECO:0007669"/>
    <property type="project" value="InterPro"/>
</dbReference>
<dbReference type="STRING" id="860235.AOZ06_26440"/>
<accession>A0A0N9HX07</accession>
<keyword evidence="2" id="KW-0489">Methyltransferase</keyword>
<keyword evidence="3" id="KW-0805">Transcription regulation</keyword>
<dbReference type="SMART" id="SM00342">
    <property type="entry name" value="HTH_ARAC"/>
    <property type="match status" value="1"/>
</dbReference>
<dbReference type="GO" id="GO:0006281">
    <property type="term" value="P:DNA repair"/>
    <property type="evidence" value="ECO:0007669"/>
    <property type="project" value="InterPro"/>
</dbReference>
<dbReference type="Gene3D" id="3.40.10.10">
    <property type="entry name" value="DNA Methylphosphotriester Repair Domain"/>
    <property type="match status" value="1"/>
</dbReference>
<evidence type="ECO:0000256" key="4">
    <source>
        <dbReference type="ARBA" id="ARBA00023125"/>
    </source>
</evidence>
<keyword evidence="2" id="KW-0808">Transferase</keyword>
<dbReference type="InterPro" id="IPR035451">
    <property type="entry name" value="Ada-like_dom_sf"/>
</dbReference>
<keyword evidence="6" id="KW-0804">Transcription</keyword>
<dbReference type="InterPro" id="IPR036631">
    <property type="entry name" value="MGMT_N_sf"/>
</dbReference>
<dbReference type="InterPro" id="IPR004026">
    <property type="entry name" value="Ada_DNA_repair_Zn-bd"/>
</dbReference>
<dbReference type="SUPFAM" id="SSF57884">
    <property type="entry name" value="Ada DNA repair protein, N-terminal domain (N-Ada 10)"/>
    <property type="match status" value="1"/>
</dbReference>
<dbReference type="SUPFAM" id="SSF53155">
    <property type="entry name" value="Methylated DNA-protein cysteine methyltransferase domain"/>
    <property type="match status" value="1"/>
</dbReference>
<evidence type="ECO:0000256" key="5">
    <source>
        <dbReference type="ARBA" id="ARBA00023159"/>
    </source>
</evidence>
<gene>
    <name evidence="8" type="ORF">AOZ06_26440</name>
</gene>
<dbReference type="Proteomes" id="UP000063699">
    <property type="component" value="Chromosome"/>
</dbReference>
<dbReference type="Gene3D" id="1.10.10.60">
    <property type="entry name" value="Homeodomain-like"/>
    <property type="match status" value="1"/>
</dbReference>
<evidence type="ECO:0000256" key="6">
    <source>
        <dbReference type="ARBA" id="ARBA00023163"/>
    </source>
</evidence>
<evidence type="ECO:0000313" key="8">
    <source>
        <dbReference type="EMBL" id="ALG09966.1"/>
    </source>
</evidence>
<evidence type="ECO:0000259" key="7">
    <source>
        <dbReference type="PROSITE" id="PS01124"/>
    </source>
</evidence>
<dbReference type="KEGG" id="kphy:AOZ06_26440"/>
<dbReference type="RefSeq" id="WP_054291870.1">
    <property type="nucleotide sequence ID" value="NZ_CP012752.1"/>
</dbReference>
<dbReference type="PROSITE" id="PS01124">
    <property type="entry name" value="HTH_ARAC_FAMILY_2"/>
    <property type="match status" value="1"/>
</dbReference>
<dbReference type="InterPro" id="IPR050204">
    <property type="entry name" value="AraC_XylS_family_regulators"/>
</dbReference>
<evidence type="ECO:0000256" key="1">
    <source>
        <dbReference type="ARBA" id="ARBA00001947"/>
    </source>
</evidence>
<dbReference type="AlphaFoldDB" id="A0A0N9HX07"/>
<dbReference type="EMBL" id="CP012752">
    <property type="protein sequence ID" value="ALG09966.1"/>
    <property type="molecule type" value="Genomic_DNA"/>
</dbReference>
<dbReference type="InterPro" id="IPR009057">
    <property type="entry name" value="Homeodomain-like_sf"/>
</dbReference>
<keyword evidence="4" id="KW-0238">DNA-binding</keyword>
<dbReference type="PANTHER" id="PTHR46796">
    <property type="entry name" value="HTH-TYPE TRANSCRIPTIONAL ACTIVATOR RHAS-RELATED"/>
    <property type="match status" value="1"/>
</dbReference>
<feature type="domain" description="HTH araC/xylS-type" evidence="7">
    <location>
        <begin position="99"/>
        <end position="181"/>
    </location>
</feature>
<dbReference type="GO" id="GO:0008270">
    <property type="term" value="F:zinc ion binding"/>
    <property type="evidence" value="ECO:0007669"/>
    <property type="project" value="InterPro"/>
</dbReference>
<evidence type="ECO:0000256" key="2">
    <source>
        <dbReference type="ARBA" id="ARBA00022603"/>
    </source>
</evidence>
<dbReference type="GO" id="GO:0043565">
    <property type="term" value="F:sequence-specific DNA binding"/>
    <property type="evidence" value="ECO:0007669"/>
    <property type="project" value="InterPro"/>
</dbReference>
<dbReference type="OrthoDB" id="9811249at2"/>
<dbReference type="Pfam" id="PF02805">
    <property type="entry name" value="Ada_Zn_binding"/>
    <property type="match status" value="1"/>
</dbReference>
<reference evidence="8 9" key="1">
    <citation type="submission" date="2015-07" db="EMBL/GenBank/DDBJ databases">
        <title>Genome sequencing of Kibdelosporangium phytohabitans.</title>
        <authorList>
            <person name="Qin S."/>
            <person name="Xing K."/>
        </authorList>
    </citation>
    <scope>NUCLEOTIDE SEQUENCE [LARGE SCALE GENOMIC DNA]</scope>
    <source>
        <strain evidence="8 9">KLBMP1111</strain>
    </source>
</reference>
<proteinExistence type="predicted"/>
<dbReference type="GO" id="GO:0032259">
    <property type="term" value="P:methylation"/>
    <property type="evidence" value="ECO:0007669"/>
    <property type="project" value="UniProtKB-KW"/>
</dbReference>
<dbReference type="SUPFAM" id="SSF46689">
    <property type="entry name" value="Homeodomain-like"/>
    <property type="match status" value="1"/>
</dbReference>
<comment type="cofactor">
    <cofactor evidence="1">
        <name>Zn(2+)</name>
        <dbReference type="ChEBI" id="CHEBI:29105"/>
    </cofactor>
</comment>
<keyword evidence="5" id="KW-0010">Activator</keyword>
<organism evidence="8 9">
    <name type="scientific">Kibdelosporangium phytohabitans</name>
    <dbReference type="NCBI Taxonomy" id="860235"/>
    <lineage>
        <taxon>Bacteria</taxon>
        <taxon>Bacillati</taxon>
        <taxon>Actinomycetota</taxon>
        <taxon>Actinomycetes</taxon>
        <taxon>Pseudonocardiales</taxon>
        <taxon>Pseudonocardiaceae</taxon>
        <taxon>Kibdelosporangium</taxon>
    </lineage>
</organism>
<protein>
    <recommendedName>
        <fullName evidence="7">HTH araC/xylS-type domain-containing protein</fullName>
    </recommendedName>
</protein>
<evidence type="ECO:0000313" key="9">
    <source>
        <dbReference type="Proteomes" id="UP000063699"/>
    </source>
</evidence>
<sequence>MTGVISDEGWRAVTRRDRRADGTFFYADQTTDVYNRPSCVIRPAQRDQVLSFATIAEAESAGFRPCRRCRPDQPTLHERHTAAVVRACRVIDGTQDAPSLDDLADAAGFSRFHFHRVFKAMTGLTPHSYITACRSQRMRAQLSGADNVTDAIYDAGFNSNGRFYATSPEILGMTPTSFRSGGDGTRIHYHVTQCSMGTVLVAAADRGVCAVLLGGDDTAALLFRLRSRFPNAQVSAAHRALALRVDEALSCAEPPLAARALPRDVRAAVLCQRVREALRDLPATGGSRLVVMRPVTGDAGSA</sequence>
<keyword evidence="9" id="KW-1185">Reference proteome</keyword>
<dbReference type="Gene3D" id="3.30.160.70">
    <property type="entry name" value="Methylated DNA-protein cysteine methyltransferase domain"/>
    <property type="match status" value="1"/>
</dbReference>
<dbReference type="InterPro" id="IPR018060">
    <property type="entry name" value="HTH_AraC"/>
</dbReference>
<dbReference type="Pfam" id="PF12833">
    <property type="entry name" value="HTH_18"/>
    <property type="match status" value="1"/>
</dbReference>
<evidence type="ECO:0000256" key="3">
    <source>
        <dbReference type="ARBA" id="ARBA00023015"/>
    </source>
</evidence>
<dbReference type="GO" id="GO:0003700">
    <property type="term" value="F:DNA-binding transcription factor activity"/>
    <property type="evidence" value="ECO:0007669"/>
    <property type="project" value="InterPro"/>
</dbReference>